<dbReference type="InterPro" id="IPR032675">
    <property type="entry name" value="LRR_dom_sf"/>
</dbReference>
<dbReference type="GO" id="GO:0019005">
    <property type="term" value="C:SCF ubiquitin ligase complex"/>
    <property type="evidence" value="ECO:0007669"/>
    <property type="project" value="TreeGrafter"/>
</dbReference>
<dbReference type="PANTHER" id="PTHR13318:SF190">
    <property type="entry name" value="PARTNER OF PAIRED, ISOFORM B"/>
    <property type="match status" value="1"/>
</dbReference>
<evidence type="ECO:0008006" key="3">
    <source>
        <dbReference type="Google" id="ProtNLM"/>
    </source>
</evidence>
<dbReference type="STRING" id="94130.A0A2Z6Q5M8"/>
<dbReference type="SUPFAM" id="SSF52047">
    <property type="entry name" value="RNI-like"/>
    <property type="match status" value="1"/>
</dbReference>
<dbReference type="PANTHER" id="PTHR13318">
    <property type="entry name" value="PARTNER OF PAIRED, ISOFORM B-RELATED"/>
    <property type="match status" value="1"/>
</dbReference>
<protein>
    <recommendedName>
        <fullName evidence="3">F-box domain-containing protein</fullName>
    </recommendedName>
</protein>
<evidence type="ECO:0000313" key="1">
    <source>
        <dbReference type="EMBL" id="GBB85383.1"/>
    </source>
</evidence>
<dbReference type="EMBL" id="BEXD01000217">
    <property type="protein sequence ID" value="GBB85383.1"/>
    <property type="molecule type" value="Genomic_DNA"/>
</dbReference>
<keyword evidence="2" id="KW-1185">Reference proteome</keyword>
<name>A0A2Z6Q5M8_9GLOM</name>
<sequence length="831" mass="96804">MHTVNLLEQLPPELLPFILKYLPEWDLKNSCSINNIWKRKANLEWTKRKEFLFGGIVQGNYTVKEFYSKLKECNLSKDYPEWLLKNLFFEGLSPENKIKILMGGLQELGDMFIRDTPEKGKDSPVPVQDNQLLNEFFEAYKEYKEYTSLSGLDLRKAEMKKGFFRGLNQEAKSHPSYEEPPDPFKRLSKILVKLDVPHDLRLQILFECKVWHFQGDDDIDLKSRHEAMKAGCNNYTVKALIDTSSRGKDRLVSTNGDDVFNNFMVIEKPKADLVLGLPWLWLRETKIDMEKQGLTIYGDFVPFCEGTDSSESKETNGSNHADKSLYPALYVSRMWYRCGAPILWKRIELRGKDLYPGQSLPNDYKNYCAKDHPRLNKFIRIERAKDLSRLKKFIKLVRRKQMPVYCSNVTHLEISYYHSLSDKKIISIVHSCPNITHLSFINSIAFSNRALELIASSYPNLKYLNLCIDQPGGFRSFHTREVDGSDLWRITKSCHRLEYLNISNRREYSETSICNVIRSCPRLQQLNFSFCQITNITIKEIAGSCLNLKYLNLEGCNNISKEAVNQLVSLNPNIHVENFVLIRVPSLDVIHGLARQLGIPHDAPRDVASLKNFINDELSRRLSERCILARPSLRSGGRLYNTRYSVDNNQNLAISQIHRQPNRRSPRIYDETDEGYNEFIKEYGSRYEWDNEGNPEFIPEWQDWKDLFCEIKIYWKTKAVRNWREKILKQFVYSLPSAKKCNDIVKLCKDHFRSEFYSGLTRENMRCIAKNDYYRELVEMLIQAEKESVTGIITGFKDYISQSGIANLNGVQYLLRGIHWITNPSKGSPEQ</sequence>
<accession>A0A2Z6Q5M8</accession>
<dbReference type="Gene3D" id="3.80.10.10">
    <property type="entry name" value="Ribonuclease Inhibitor"/>
    <property type="match status" value="2"/>
</dbReference>
<gene>
    <name evidence="1" type="ORF">RclHR1_11930009</name>
</gene>
<reference evidence="1 2" key="1">
    <citation type="submission" date="2017-11" db="EMBL/GenBank/DDBJ databases">
        <title>The genome of Rhizophagus clarus HR1 reveals common genetic basis of auxotrophy among arbuscular mycorrhizal fungi.</title>
        <authorList>
            <person name="Kobayashi Y."/>
        </authorList>
    </citation>
    <scope>NUCLEOTIDE SEQUENCE [LARGE SCALE GENOMIC DNA]</scope>
    <source>
        <strain evidence="1 2">HR1</strain>
    </source>
</reference>
<proteinExistence type="predicted"/>
<evidence type="ECO:0000313" key="2">
    <source>
        <dbReference type="Proteomes" id="UP000247702"/>
    </source>
</evidence>
<dbReference type="SMART" id="SM00367">
    <property type="entry name" value="LRR_CC"/>
    <property type="match status" value="5"/>
</dbReference>
<dbReference type="GO" id="GO:0031146">
    <property type="term" value="P:SCF-dependent proteasomal ubiquitin-dependent protein catabolic process"/>
    <property type="evidence" value="ECO:0007669"/>
    <property type="project" value="TreeGrafter"/>
</dbReference>
<comment type="caution">
    <text evidence="1">The sequence shown here is derived from an EMBL/GenBank/DDBJ whole genome shotgun (WGS) entry which is preliminary data.</text>
</comment>
<dbReference type="InterPro" id="IPR006553">
    <property type="entry name" value="Leu-rich_rpt_Cys-con_subtyp"/>
</dbReference>
<dbReference type="InterPro" id="IPR036047">
    <property type="entry name" value="F-box-like_dom_sf"/>
</dbReference>
<dbReference type="AlphaFoldDB" id="A0A2Z6Q5M8"/>
<organism evidence="1 2">
    <name type="scientific">Rhizophagus clarus</name>
    <dbReference type="NCBI Taxonomy" id="94130"/>
    <lineage>
        <taxon>Eukaryota</taxon>
        <taxon>Fungi</taxon>
        <taxon>Fungi incertae sedis</taxon>
        <taxon>Mucoromycota</taxon>
        <taxon>Glomeromycotina</taxon>
        <taxon>Glomeromycetes</taxon>
        <taxon>Glomerales</taxon>
        <taxon>Glomeraceae</taxon>
        <taxon>Rhizophagus</taxon>
    </lineage>
</organism>
<dbReference type="Proteomes" id="UP000247702">
    <property type="component" value="Unassembled WGS sequence"/>
</dbReference>
<dbReference type="SUPFAM" id="SSF81383">
    <property type="entry name" value="F-box domain"/>
    <property type="match status" value="1"/>
</dbReference>